<reference evidence="1" key="1">
    <citation type="submission" date="2020-05" db="UniProtKB">
        <authorList>
            <consortium name="EnsemblMetazoa"/>
        </authorList>
    </citation>
    <scope>IDENTIFICATION</scope>
    <source>
        <strain evidence="1">TTRI</strain>
    </source>
</reference>
<name>A0A1A9VJ00_GLOAU</name>
<keyword evidence="2" id="KW-1185">Reference proteome</keyword>
<evidence type="ECO:0000313" key="2">
    <source>
        <dbReference type="Proteomes" id="UP000078200"/>
    </source>
</evidence>
<accession>A0A1A9VJ00</accession>
<sequence length="133" mass="15092">MICLTIIVKIVCSRGSHIEVLTTSKRLGKYHIKENPNQNSAKGAPTANTKVDRQVKDSHIRWRSRCQLANSNTRLEEDSCVMHLESLGLDYKAIATKFVLYADNAFDFELDINAEHPLNAKCFHHSHIFSLIV</sequence>
<evidence type="ECO:0000313" key="1">
    <source>
        <dbReference type="EnsemblMetazoa" id="GAUT038949-PA"/>
    </source>
</evidence>
<dbReference type="EnsemblMetazoa" id="GAUT038949-RA">
    <property type="protein sequence ID" value="GAUT038949-PA"/>
    <property type="gene ID" value="GAUT038949"/>
</dbReference>
<proteinExistence type="predicted"/>
<dbReference type="VEuPathDB" id="VectorBase:GAUT038949"/>
<dbReference type="Proteomes" id="UP000078200">
    <property type="component" value="Unassembled WGS sequence"/>
</dbReference>
<dbReference type="AlphaFoldDB" id="A0A1A9VJ00"/>
<organism evidence="1 2">
    <name type="scientific">Glossina austeni</name>
    <name type="common">Savannah tsetse fly</name>
    <dbReference type="NCBI Taxonomy" id="7395"/>
    <lineage>
        <taxon>Eukaryota</taxon>
        <taxon>Metazoa</taxon>
        <taxon>Ecdysozoa</taxon>
        <taxon>Arthropoda</taxon>
        <taxon>Hexapoda</taxon>
        <taxon>Insecta</taxon>
        <taxon>Pterygota</taxon>
        <taxon>Neoptera</taxon>
        <taxon>Endopterygota</taxon>
        <taxon>Diptera</taxon>
        <taxon>Brachycera</taxon>
        <taxon>Muscomorpha</taxon>
        <taxon>Hippoboscoidea</taxon>
        <taxon>Glossinidae</taxon>
        <taxon>Glossina</taxon>
    </lineage>
</organism>
<protein>
    <submittedName>
        <fullName evidence="1">Uncharacterized protein</fullName>
    </submittedName>
</protein>